<dbReference type="AlphaFoldDB" id="A4WTE8"/>
<dbReference type="EMBL" id="CP000661">
    <property type="protein sequence ID" value="ABP70662.1"/>
    <property type="molecule type" value="Genomic_DNA"/>
</dbReference>
<dbReference type="KEGG" id="rsq:Rsph17025_1769"/>
<feature type="transmembrane region" description="Helical" evidence="1">
    <location>
        <begin position="65"/>
        <end position="87"/>
    </location>
</feature>
<proteinExistence type="predicted"/>
<dbReference type="STRING" id="349102.Rsph17025_1769"/>
<evidence type="ECO:0000256" key="1">
    <source>
        <dbReference type="SAM" id="Phobius"/>
    </source>
</evidence>
<keyword evidence="1" id="KW-1133">Transmembrane helix</keyword>
<evidence type="ECO:0000313" key="2">
    <source>
        <dbReference type="EMBL" id="ABP70662.1"/>
    </source>
</evidence>
<dbReference type="HOGENOM" id="CLU_2181929_0_0_5"/>
<dbReference type="eggNOG" id="ENOG502ZJRK">
    <property type="taxonomic scope" value="Bacteria"/>
</dbReference>
<sequence precursor="true">MRVFLFITLSLAASLALLFGATEIERRAIVGRYTGVNGAAILITFVVSFVGSLVVVALATIWGGWIYLFHLLPMTVLYHFFMGVFLVHGLQKTSERVALEDQAARRQMAAA</sequence>
<name>A4WTE8_CERS5</name>
<gene>
    <name evidence="2" type="ordered locus">Rsph17025_1769</name>
</gene>
<protein>
    <submittedName>
        <fullName evidence="2">Uncharacterized protein</fullName>
    </submittedName>
</protein>
<organism evidence="2">
    <name type="scientific">Cereibacter sphaeroides (strain ATCC 17025 / ATH 2.4.3)</name>
    <name type="common">Rhodobacter sphaeroides</name>
    <dbReference type="NCBI Taxonomy" id="349102"/>
    <lineage>
        <taxon>Bacteria</taxon>
        <taxon>Pseudomonadati</taxon>
        <taxon>Pseudomonadota</taxon>
        <taxon>Alphaproteobacteria</taxon>
        <taxon>Rhodobacterales</taxon>
        <taxon>Paracoccaceae</taxon>
        <taxon>Cereibacter</taxon>
    </lineage>
</organism>
<feature type="transmembrane region" description="Helical" evidence="1">
    <location>
        <begin position="36"/>
        <end position="58"/>
    </location>
</feature>
<keyword evidence="1" id="KW-0472">Membrane</keyword>
<accession>A4WTE8</accession>
<keyword evidence="1" id="KW-0812">Transmembrane</keyword>
<reference evidence="2" key="1">
    <citation type="submission" date="2007-04" db="EMBL/GenBank/DDBJ databases">
        <title>Complete sequence of chromosome of Rhodobacter sphaeroides ATCC 17025.</title>
        <authorList>
            <consortium name="US DOE Joint Genome Institute"/>
            <person name="Copeland A."/>
            <person name="Lucas S."/>
            <person name="Lapidus A."/>
            <person name="Barry K."/>
            <person name="Detter J.C."/>
            <person name="Glavina del Rio T."/>
            <person name="Hammon N."/>
            <person name="Israni S."/>
            <person name="Dalin E."/>
            <person name="Tice H."/>
            <person name="Pitluck S."/>
            <person name="Chertkov O."/>
            <person name="Brettin T."/>
            <person name="Bruce D."/>
            <person name="Han C."/>
            <person name="Schmutz J."/>
            <person name="Larimer F."/>
            <person name="Land M."/>
            <person name="Hauser L."/>
            <person name="Kyrpides N."/>
            <person name="Kim E."/>
            <person name="Richardson P."/>
            <person name="Mackenzie C."/>
            <person name="Choudhary M."/>
            <person name="Donohue T.J."/>
            <person name="Kaplan S."/>
        </authorList>
    </citation>
    <scope>NUCLEOTIDE SEQUENCE [LARGE SCALE GENOMIC DNA]</scope>
    <source>
        <strain evidence="2">ATCC 17025</strain>
    </source>
</reference>